<reference evidence="2" key="1">
    <citation type="submission" date="2017-01" db="EMBL/GenBank/DDBJ databases">
        <authorList>
            <person name="Varghese N."/>
            <person name="Submissions S."/>
        </authorList>
    </citation>
    <scope>NUCLEOTIDE SEQUENCE [LARGE SCALE GENOMIC DNA]</scope>
    <source>
        <strain evidence="2">ATCC 51758</strain>
    </source>
</reference>
<sequence>MSWFAGAHPLPAEMRREVQLYLHVAHVAKKHVPRTRVVLRDLWKQSRRRPYIDVWPMLDAMQDVTTRGTITGAAIKSAFRRRLLELQGGRCCYCRRWLVSTAFAKPIEHILPRRRYPQFSIEFWNLAVACSDCNGAKKDHVWGTISTVRRRYPRPREFTDAFHPRFHRYDEHVRYVRLETNATTVALFTGLTPQGRHLCRTLLHRIAAKETLVENNPALAPAMDQIRSFEVKAEGLRLAKFDTFREALEESFLHLIS</sequence>
<evidence type="ECO:0000313" key="1">
    <source>
        <dbReference type="EMBL" id="SIR08497.1"/>
    </source>
</evidence>
<dbReference type="Gene3D" id="1.10.30.50">
    <property type="match status" value="1"/>
</dbReference>
<organism evidence="1 2">
    <name type="scientific">Aromatoleum tolulyticum</name>
    <dbReference type="NCBI Taxonomy" id="34027"/>
    <lineage>
        <taxon>Bacteria</taxon>
        <taxon>Pseudomonadati</taxon>
        <taxon>Pseudomonadota</taxon>
        <taxon>Betaproteobacteria</taxon>
        <taxon>Rhodocyclales</taxon>
        <taxon>Rhodocyclaceae</taxon>
        <taxon>Aromatoleum</taxon>
    </lineage>
</organism>
<dbReference type="OrthoDB" id="4485927at2"/>
<dbReference type="AlphaFoldDB" id="A0A1N6Y1S2"/>
<protein>
    <submittedName>
        <fullName evidence="1">TIGR02646 family protein</fullName>
    </submittedName>
</protein>
<keyword evidence="2" id="KW-1185">Reference proteome</keyword>
<dbReference type="Proteomes" id="UP000186819">
    <property type="component" value="Unassembled WGS sequence"/>
</dbReference>
<accession>A0A1N6Y1S2</accession>
<gene>
    <name evidence="1" type="ORF">SAMN05421829_109196</name>
</gene>
<dbReference type="EMBL" id="FTMD01000009">
    <property type="protein sequence ID" value="SIR08497.1"/>
    <property type="molecule type" value="Genomic_DNA"/>
</dbReference>
<evidence type="ECO:0000313" key="2">
    <source>
        <dbReference type="Proteomes" id="UP000186819"/>
    </source>
</evidence>
<dbReference type="RefSeq" id="WP_076602917.1">
    <property type="nucleotide sequence ID" value="NZ_FTMD01000009.1"/>
</dbReference>
<name>A0A1N6Y1S2_9RHOO</name>
<proteinExistence type="predicted"/>
<dbReference type="STRING" id="34027.SAMN05421829_109196"/>